<name>A0A418XQG1_9BURK</name>
<organism evidence="1 2">
    <name type="scientific">Massilia cavernae</name>
    <dbReference type="NCBI Taxonomy" id="2320864"/>
    <lineage>
        <taxon>Bacteria</taxon>
        <taxon>Pseudomonadati</taxon>
        <taxon>Pseudomonadota</taxon>
        <taxon>Betaproteobacteria</taxon>
        <taxon>Burkholderiales</taxon>
        <taxon>Oxalobacteraceae</taxon>
        <taxon>Telluria group</taxon>
        <taxon>Massilia</taxon>
    </lineage>
</organism>
<dbReference type="Gene3D" id="2.40.350.10">
    <property type="entry name" value="SO1590-like"/>
    <property type="match status" value="1"/>
</dbReference>
<dbReference type="AlphaFoldDB" id="A0A418XQG1"/>
<dbReference type="RefSeq" id="WP_119811884.1">
    <property type="nucleotide sequence ID" value="NZ_QYUP01000125.1"/>
</dbReference>
<comment type="caution">
    <text evidence="1">The sequence shown here is derived from an EMBL/GenBank/DDBJ whole genome shotgun (WGS) entry which is preliminary data.</text>
</comment>
<keyword evidence="2" id="KW-1185">Reference proteome</keyword>
<gene>
    <name evidence="1" type="ORF">D3872_16790</name>
</gene>
<evidence type="ECO:0000313" key="2">
    <source>
        <dbReference type="Proteomes" id="UP000284006"/>
    </source>
</evidence>
<dbReference type="EMBL" id="QYUP01000125">
    <property type="protein sequence ID" value="RJG14742.1"/>
    <property type="molecule type" value="Genomic_DNA"/>
</dbReference>
<accession>A0A418XQG1</accession>
<dbReference type="Pfam" id="PF11528">
    <property type="entry name" value="DUF3224"/>
    <property type="match status" value="1"/>
</dbReference>
<evidence type="ECO:0000313" key="1">
    <source>
        <dbReference type="EMBL" id="RJG14742.1"/>
    </source>
</evidence>
<dbReference type="InterPro" id="IPR021607">
    <property type="entry name" value="DUF3224"/>
</dbReference>
<dbReference type="SUPFAM" id="SSF159238">
    <property type="entry name" value="SO1590-like"/>
    <property type="match status" value="1"/>
</dbReference>
<sequence length="128" mass="13562">MTHQAKGTFTVKLHPAPADEGRIPVNRLFLDKEYTGDLVATAQGDMLSAGNPADGSAAYVAIEHVSGTMNGKQGGFSLAHSGMMDKGEQHLTITIVPGSGTGELEGIAGKLTLTIVERQHHYEIDYTL</sequence>
<dbReference type="Proteomes" id="UP000284006">
    <property type="component" value="Unassembled WGS sequence"/>
</dbReference>
<protein>
    <submittedName>
        <fullName evidence="1">DUF3224 domain-containing protein</fullName>
    </submittedName>
</protein>
<reference evidence="1 2" key="1">
    <citation type="submission" date="2018-09" db="EMBL/GenBank/DDBJ databases">
        <authorList>
            <person name="Zhu H."/>
        </authorList>
    </citation>
    <scope>NUCLEOTIDE SEQUENCE [LARGE SCALE GENOMIC DNA]</scope>
    <source>
        <strain evidence="1 2">K1S02-61</strain>
    </source>
</reference>
<dbReference type="InterPro" id="IPR023159">
    <property type="entry name" value="SO1590-like_sf"/>
</dbReference>
<proteinExistence type="predicted"/>
<dbReference type="OrthoDB" id="69764at2"/>